<dbReference type="Ensembl" id="ENSLOCT00000004955.1">
    <property type="protein sequence ID" value="ENSLOCP00000004947.1"/>
    <property type="gene ID" value="ENSLOCG00000004129.1"/>
</dbReference>
<dbReference type="InterPro" id="IPR035986">
    <property type="entry name" value="PKD_dom_sf"/>
</dbReference>
<dbReference type="InterPro" id="IPR045219">
    <property type="entry name" value="PKAT"/>
</dbReference>
<dbReference type="InterPro" id="IPR046846">
    <property type="entry name" value="PKAT_KLD"/>
</dbReference>
<dbReference type="AlphaFoldDB" id="W5M988"/>
<dbReference type="InterPro" id="IPR013783">
    <property type="entry name" value="Ig-like_fold"/>
</dbReference>
<dbReference type="Pfam" id="PF26141">
    <property type="entry name" value="PMEL_NMB_N"/>
    <property type="match status" value="1"/>
</dbReference>
<dbReference type="STRING" id="7918.ENSLOCP00000004947"/>
<reference evidence="8" key="1">
    <citation type="submission" date="2011-12" db="EMBL/GenBank/DDBJ databases">
        <title>The Draft Genome of Lepisosteus oculatus.</title>
        <authorList>
            <consortium name="The Broad Institute Genome Assembly &amp; Analysis Group"/>
            <consortium name="Computational R&amp;D Group"/>
            <consortium name="and Sequencing Platform"/>
            <person name="Di Palma F."/>
            <person name="Alfoldi J."/>
            <person name="Johnson J."/>
            <person name="Berlin A."/>
            <person name="Gnerre S."/>
            <person name="Jaffe D."/>
            <person name="MacCallum I."/>
            <person name="Young S."/>
            <person name="Walker B.J."/>
            <person name="Lander E.S."/>
            <person name="Lindblad-Toh K."/>
        </authorList>
    </citation>
    <scope>NUCLEOTIDE SEQUENCE [LARGE SCALE GENOMIC DNA]</scope>
</reference>
<dbReference type="InterPro" id="IPR000601">
    <property type="entry name" value="PKD_dom"/>
</dbReference>
<dbReference type="PROSITE" id="PS50093">
    <property type="entry name" value="PKD"/>
    <property type="match status" value="1"/>
</dbReference>
<dbReference type="InterPro" id="IPR022409">
    <property type="entry name" value="PKD/Chitinase_dom"/>
</dbReference>
<dbReference type="Gene3D" id="2.60.40.10">
    <property type="entry name" value="Immunoglobulins"/>
    <property type="match status" value="1"/>
</dbReference>
<dbReference type="Pfam" id="PF20433">
    <property type="entry name" value="PKAT_KLD"/>
    <property type="match status" value="1"/>
</dbReference>
<dbReference type="HOGENOM" id="CLU_017264_0_0_1"/>
<dbReference type="eggNOG" id="ENOG502QV5K">
    <property type="taxonomic scope" value="Eukaryota"/>
</dbReference>
<feature type="domain" description="PKD" evidence="6">
    <location>
        <begin position="248"/>
        <end position="279"/>
    </location>
</feature>
<feature type="transmembrane region" description="Helical" evidence="5">
    <location>
        <begin position="599"/>
        <end position="620"/>
    </location>
</feature>
<dbReference type="OMA" id="RDQDWLG"/>
<evidence type="ECO:0000313" key="7">
    <source>
        <dbReference type="Ensembl" id="ENSLOCP00000004947.1"/>
    </source>
</evidence>
<dbReference type="GeneTree" id="ENSGT00950000183188"/>
<keyword evidence="5" id="KW-0812">Transmembrane</keyword>
<keyword evidence="1" id="KW-0732">Signal</keyword>
<evidence type="ECO:0000256" key="1">
    <source>
        <dbReference type="ARBA" id="ARBA00022729"/>
    </source>
</evidence>
<dbReference type="SUPFAM" id="SSF49299">
    <property type="entry name" value="PKD domain"/>
    <property type="match status" value="1"/>
</dbReference>
<dbReference type="PANTHER" id="PTHR11861:SF1">
    <property type="entry name" value="MELANOCYTE PROTEIN PMEL"/>
    <property type="match status" value="1"/>
</dbReference>
<reference evidence="7" key="2">
    <citation type="submission" date="2025-08" db="UniProtKB">
        <authorList>
            <consortium name="Ensembl"/>
        </authorList>
    </citation>
    <scope>IDENTIFICATION</scope>
</reference>
<keyword evidence="5" id="KW-0472">Membrane</keyword>
<proteinExistence type="inferred from homology"/>
<comment type="similarity">
    <text evidence="3">Belongs to the PMEL/NMB family.</text>
</comment>
<keyword evidence="5" id="KW-1133">Transmembrane helix</keyword>
<name>W5M988_LEPOC</name>
<accession>W5M988</accession>
<keyword evidence="8" id="KW-1185">Reference proteome</keyword>
<organism evidence="7 8">
    <name type="scientific">Lepisosteus oculatus</name>
    <name type="common">Spotted gar</name>
    <dbReference type="NCBI Taxonomy" id="7918"/>
    <lineage>
        <taxon>Eukaryota</taxon>
        <taxon>Metazoa</taxon>
        <taxon>Chordata</taxon>
        <taxon>Craniata</taxon>
        <taxon>Vertebrata</taxon>
        <taxon>Euteleostomi</taxon>
        <taxon>Actinopterygii</taxon>
        <taxon>Neopterygii</taxon>
        <taxon>Holostei</taxon>
        <taxon>Semionotiformes</taxon>
        <taxon>Lepisosteidae</taxon>
        <taxon>Lepisosteus</taxon>
    </lineage>
</organism>
<feature type="region of interest" description="Disordered" evidence="4">
    <location>
        <begin position="627"/>
        <end position="647"/>
    </location>
</feature>
<feature type="compositionally biased region" description="Low complexity" evidence="4">
    <location>
        <begin position="635"/>
        <end position="647"/>
    </location>
</feature>
<evidence type="ECO:0000313" key="8">
    <source>
        <dbReference type="Proteomes" id="UP000018468"/>
    </source>
</evidence>
<dbReference type="EMBL" id="AHAT01018635">
    <property type="status" value="NOT_ANNOTATED_CDS"/>
    <property type="molecule type" value="Genomic_DNA"/>
</dbReference>
<dbReference type="Bgee" id="ENSLOCG00000004129">
    <property type="expression patterns" value="Expressed in camera-type eye and 5 other cell types or tissues"/>
</dbReference>
<dbReference type="InParanoid" id="W5M988"/>
<protein>
    <submittedName>
        <fullName evidence="7">Premelanosome protein b</fullName>
    </submittedName>
</protein>
<dbReference type="GO" id="GO:0005886">
    <property type="term" value="C:plasma membrane"/>
    <property type="evidence" value="ECO:0000318"/>
    <property type="project" value="GO_Central"/>
</dbReference>
<evidence type="ECO:0000256" key="4">
    <source>
        <dbReference type="SAM" id="MobiDB-lite"/>
    </source>
</evidence>
<dbReference type="PANTHER" id="PTHR11861">
    <property type="entry name" value="MELANOCYTE PROTEIN PMEL 17-RELATED"/>
    <property type="match status" value="1"/>
</dbReference>
<dbReference type="SMART" id="SM00089">
    <property type="entry name" value="PKD"/>
    <property type="match status" value="1"/>
</dbReference>
<dbReference type="GO" id="GO:0042470">
    <property type="term" value="C:melanosome"/>
    <property type="evidence" value="ECO:0000318"/>
    <property type="project" value="GO_Central"/>
</dbReference>
<dbReference type="CDD" id="cd00146">
    <property type="entry name" value="PKD"/>
    <property type="match status" value="1"/>
</dbReference>
<evidence type="ECO:0000256" key="5">
    <source>
        <dbReference type="SAM" id="Phobius"/>
    </source>
</evidence>
<dbReference type="InterPro" id="IPR059017">
    <property type="entry name" value="PMEL_NMB_N"/>
</dbReference>
<reference evidence="7" key="3">
    <citation type="submission" date="2025-09" db="UniProtKB">
        <authorList>
            <consortium name="Ensembl"/>
        </authorList>
    </citation>
    <scope>IDENTIFICATION</scope>
</reference>
<dbReference type="Proteomes" id="UP000018468">
    <property type="component" value="Linkage group LG4"/>
</dbReference>
<keyword evidence="2" id="KW-0325">Glycoprotein</keyword>
<dbReference type="GO" id="GO:0032438">
    <property type="term" value="P:melanosome organization"/>
    <property type="evidence" value="ECO:0000318"/>
    <property type="project" value="GO_Central"/>
</dbReference>
<sequence>MSTLQILLTGAFRDSTSSRSVHPRKGFIRYRSWNSRMYPMWKQGDHHSRNCWTGGDVTFNIINDSPTLTGAKVSFNIEIRFPGNQTVLPDGQVVWAENCTINGTHFRKGEAVYPDHNSSEVWNGTFPDGTPFPRNSNKKPRFVFVWKTWGRYWQVAGGPSSSLTIGTGNVPLGSYNMEVVIFHCRGKDKFIPLGYASSQFSITDQIPFAVSLSQMNDLNQSDSNFIQNRAIAFTVTLHDPSQYLQAADISFNWDFGDNSGALISRELTVTHTYLTPGSFQPQVVLQATIPNVGCGTTAAPTSSPQNSNPSSCPLLFVSPAPADPSASPAAVTVNSPTAVNIDLAVPVSPGDDIALAASAQPAETPVEGEAAASAAPAATPVVSAAAPAAQDNTVLLEGTVALAASVEAGASVTPAAAGEAVQTASPEMAVAPAASTTVLAEGGTQAVTPTGAEDVVVVVAKRQAPETPANGCFIYRYGSFSTSVDVIQGIESVNIVEVANVVLETEEEQNAVDLTVTCQGSLPNEVCMVVSDADCAMPVQTVCSAVQQLPECQLILRQFFNDTGVFCINVTLTNNVSLAATSARVSVTTGSSSSTAGTVAMALGILTVACAVAAVAVTYSRRTKQYQPLREDPAGSSSGSSSGSPRRSSFPMLLWNLLGRQTAGESSPLLQGRVV</sequence>
<dbReference type="Pfam" id="PF00801">
    <property type="entry name" value="PKD"/>
    <property type="match status" value="1"/>
</dbReference>
<evidence type="ECO:0000256" key="2">
    <source>
        <dbReference type="ARBA" id="ARBA00023180"/>
    </source>
</evidence>
<evidence type="ECO:0000256" key="3">
    <source>
        <dbReference type="ARBA" id="ARBA00025776"/>
    </source>
</evidence>
<evidence type="ECO:0000259" key="6">
    <source>
        <dbReference type="PROSITE" id="PS50093"/>
    </source>
</evidence>